<dbReference type="Proteomes" id="UP000756921">
    <property type="component" value="Unassembled WGS sequence"/>
</dbReference>
<evidence type="ECO:0000259" key="2">
    <source>
        <dbReference type="Pfam" id="PF15460"/>
    </source>
</evidence>
<comment type="caution">
    <text evidence="3">The sequence shown here is derived from an EMBL/GenBank/DDBJ whole genome shotgun (WGS) entry which is preliminary data.</text>
</comment>
<gene>
    <name evidence="3" type="ORF">PMIN01_05611</name>
</gene>
<feature type="compositionally biased region" description="Basic and acidic residues" evidence="1">
    <location>
        <begin position="301"/>
        <end position="315"/>
    </location>
</feature>
<feature type="region of interest" description="Disordered" evidence="1">
    <location>
        <begin position="80"/>
        <end position="121"/>
    </location>
</feature>
<feature type="domain" description="Something about silencing protein 4" evidence="2">
    <location>
        <begin position="286"/>
        <end position="375"/>
    </location>
</feature>
<evidence type="ECO:0000313" key="3">
    <source>
        <dbReference type="EMBL" id="KAF9735696.1"/>
    </source>
</evidence>
<protein>
    <submittedName>
        <fullName evidence="3">Something about silencing domain containing-protein</fullName>
    </submittedName>
</protein>
<dbReference type="InterPro" id="IPR029184">
    <property type="entry name" value="Sas4_dom"/>
</dbReference>
<keyword evidence="4" id="KW-1185">Reference proteome</keyword>
<sequence>MADLMRPAADGRTARPTTHDDVAKQPAVHHAQPAVLHEQPILHDQPAIFHDLPALLRPQNPILHDQPAPAPAATRRLSRTLAPPAEGPNPPDSLRKRSIAHVDTPEAPPRSNTRQRRSYDDLSTWADDATKKLHSNVDDVACRPSTPTPTPTPEDTPAAMADKKSLRSKASVRKPSVLAEIFTPEGYDDILAGFDAVDSAETNASSIGSDDQMTLVDEPLTPAQLAEYRETLKQTATRLAGYRETLKQTPLQLADLKHTPPEPKHVYTPLSPEHYSPYLRLPATADPLADDVYTKEHKRHEREERKERNLDVERHQFRMSKAPAVLEELEGDDWHKVFVIGKSVRRPWEPKRAHVTTLLRTALARQDAFRDIELKKRRREKEKRKREREGTDEDDDDDDDGEDEHPKRRPPRPPRPSNSHPSPAPTSPPKRRPPRPQGYLLDIPPTPLVPATPFKSFYPKGHRPAFLATNNNPDSTTTTTKPSPRKATRSAAPPPLGVPLPSILTRVDDEVLLDMLKADQQYAREGLPTEEALLEDERSFGVFVLGGEFVTGAFLRENERMRRVRRRTRASTGTGTKEATRE</sequence>
<accession>A0A9P6GHD7</accession>
<feature type="compositionally biased region" description="Acidic residues" evidence="1">
    <location>
        <begin position="390"/>
        <end position="403"/>
    </location>
</feature>
<evidence type="ECO:0000313" key="4">
    <source>
        <dbReference type="Proteomes" id="UP000756921"/>
    </source>
</evidence>
<proteinExistence type="predicted"/>
<dbReference type="Pfam" id="PF15460">
    <property type="entry name" value="SAS4"/>
    <property type="match status" value="1"/>
</dbReference>
<feature type="compositionally biased region" description="Low complexity" evidence="1">
    <location>
        <begin position="468"/>
        <end position="482"/>
    </location>
</feature>
<organism evidence="3 4">
    <name type="scientific">Paraphaeosphaeria minitans</name>
    <dbReference type="NCBI Taxonomy" id="565426"/>
    <lineage>
        <taxon>Eukaryota</taxon>
        <taxon>Fungi</taxon>
        <taxon>Dikarya</taxon>
        <taxon>Ascomycota</taxon>
        <taxon>Pezizomycotina</taxon>
        <taxon>Dothideomycetes</taxon>
        <taxon>Pleosporomycetidae</taxon>
        <taxon>Pleosporales</taxon>
        <taxon>Massarineae</taxon>
        <taxon>Didymosphaeriaceae</taxon>
        <taxon>Paraphaeosphaeria</taxon>
    </lineage>
</organism>
<feature type="region of interest" description="Disordered" evidence="1">
    <location>
        <begin position="1"/>
        <end position="41"/>
    </location>
</feature>
<feature type="region of interest" description="Disordered" evidence="1">
    <location>
        <begin position="294"/>
        <end position="315"/>
    </location>
</feature>
<dbReference type="OrthoDB" id="1938992at2759"/>
<feature type="region of interest" description="Disordered" evidence="1">
    <location>
        <begin position="378"/>
        <end position="501"/>
    </location>
</feature>
<name>A0A9P6GHD7_9PLEO</name>
<evidence type="ECO:0000256" key="1">
    <source>
        <dbReference type="SAM" id="MobiDB-lite"/>
    </source>
</evidence>
<feature type="region of interest" description="Disordered" evidence="1">
    <location>
        <begin position="136"/>
        <end position="167"/>
    </location>
</feature>
<dbReference type="EMBL" id="WJXW01000005">
    <property type="protein sequence ID" value="KAF9735696.1"/>
    <property type="molecule type" value="Genomic_DNA"/>
</dbReference>
<reference evidence="3" key="1">
    <citation type="journal article" date="2020" name="Mol. Plant Microbe Interact.">
        <title>Genome Sequence of the Biocontrol Agent Coniothyrium minitans strain Conio (IMI 134523).</title>
        <authorList>
            <person name="Patel D."/>
            <person name="Shittu T.A."/>
            <person name="Baroncelli R."/>
            <person name="Muthumeenakshi S."/>
            <person name="Osborne T.H."/>
            <person name="Janganan T.K."/>
            <person name="Sreenivasaprasad S."/>
        </authorList>
    </citation>
    <scope>NUCLEOTIDE SEQUENCE</scope>
    <source>
        <strain evidence="3">Conio</strain>
    </source>
</reference>
<dbReference type="AlphaFoldDB" id="A0A9P6GHD7"/>